<dbReference type="PANTHER" id="PTHR33121">
    <property type="entry name" value="CYCLIC DI-GMP PHOSPHODIESTERASE PDEF"/>
    <property type="match status" value="1"/>
</dbReference>
<dbReference type="CDD" id="cd00130">
    <property type="entry name" value="PAS"/>
    <property type="match status" value="1"/>
</dbReference>
<dbReference type="InterPro" id="IPR035919">
    <property type="entry name" value="EAL_sf"/>
</dbReference>
<dbReference type="GO" id="GO:0071111">
    <property type="term" value="F:cyclic-guanylate-specific phosphodiesterase activity"/>
    <property type="evidence" value="ECO:0007669"/>
    <property type="project" value="InterPro"/>
</dbReference>
<dbReference type="RefSeq" id="WP_304994994.1">
    <property type="nucleotide sequence ID" value="NZ_CP101717.1"/>
</dbReference>
<dbReference type="AlphaFoldDB" id="A0AB38YE98"/>
<feature type="domain" description="GGDEF" evidence="2">
    <location>
        <begin position="299"/>
        <end position="430"/>
    </location>
</feature>
<dbReference type="EMBL" id="CP101717">
    <property type="protein sequence ID" value="WLD57709.1"/>
    <property type="molecule type" value="Genomic_DNA"/>
</dbReference>
<dbReference type="Pfam" id="PF00989">
    <property type="entry name" value="PAS"/>
    <property type="match status" value="1"/>
</dbReference>
<dbReference type="SUPFAM" id="SSF55785">
    <property type="entry name" value="PYP-like sensor domain (PAS domain)"/>
    <property type="match status" value="1"/>
</dbReference>
<dbReference type="InterPro" id="IPR011006">
    <property type="entry name" value="CheY-like_superfamily"/>
</dbReference>
<dbReference type="CDD" id="cd01949">
    <property type="entry name" value="GGDEF"/>
    <property type="match status" value="1"/>
</dbReference>
<feature type="domain" description="EAL" evidence="1">
    <location>
        <begin position="437"/>
        <end position="688"/>
    </location>
</feature>
<reference evidence="3" key="1">
    <citation type="submission" date="2022-07" db="EMBL/GenBank/DDBJ databases">
        <title>Complete genome sequence of Salinispirillum sp. LH10-3-1 capable of multiple carbohydrate inversion isolated from a soda lake.</title>
        <authorList>
            <person name="Liu J."/>
            <person name="Zhai Y."/>
            <person name="Zhang H."/>
            <person name="Yang H."/>
            <person name="Qu J."/>
            <person name="Li J."/>
        </authorList>
    </citation>
    <scope>NUCLEOTIDE SEQUENCE</scope>
    <source>
        <strain evidence="3">LH 10-3-1</strain>
    </source>
</reference>
<dbReference type="SUPFAM" id="SSF52172">
    <property type="entry name" value="CheY-like"/>
    <property type="match status" value="1"/>
</dbReference>
<organism evidence="3">
    <name type="scientific">Salinispirillum sp. LH 10-3-1</name>
    <dbReference type="NCBI Taxonomy" id="2952525"/>
    <lineage>
        <taxon>Bacteria</taxon>
        <taxon>Pseudomonadati</taxon>
        <taxon>Pseudomonadota</taxon>
        <taxon>Gammaproteobacteria</taxon>
        <taxon>Oceanospirillales</taxon>
        <taxon>Saccharospirillaceae</taxon>
        <taxon>Salinispirillum</taxon>
    </lineage>
</organism>
<dbReference type="InterPro" id="IPR043128">
    <property type="entry name" value="Rev_trsase/Diguanyl_cyclase"/>
</dbReference>
<dbReference type="Pfam" id="PF00990">
    <property type="entry name" value="GGDEF"/>
    <property type="match status" value="1"/>
</dbReference>
<protein>
    <submittedName>
        <fullName evidence="3">EAL domain-containing protein</fullName>
    </submittedName>
</protein>
<dbReference type="GO" id="GO:0006355">
    <property type="term" value="P:regulation of DNA-templated transcription"/>
    <property type="evidence" value="ECO:0007669"/>
    <property type="project" value="InterPro"/>
</dbReference>
<evidence type="ECO:0000259" key="1">
    <source>
        <dbReference type="PROSITE" id="PS50883"/>
    </source>
</evidence>
<dbReference type="SUPFAM" id="SSF55073">
    <property type="entry name" value="Nucleotide cyclase"/>
    <property type="match status" value="1"/>
</dbReference>
<dbReference type="Gene3D" id="3.30.450.20">
    <property type="entry name" value="PAS domain"/>
    <property type="match status" value="1"/>
</dbReference>
<dbReference type="PROSITE" id="PS50887">
    <property type="entry name" value="GGDEF"/>
    <property type="match status" value="1"/>
</dbReference>
<dbReference type="PROSITE" id="PS50883">
    <property type="entry name" value="EAL"/>
    <property type="match status" value="1"/>
</dbReference>
<dbReference type="InterPro" id="IPR029787">
    <property type="entry name" value="Nucleotide_cyclase"/>
</dbReference>
<name>A0AB38YE98_9GAMM</name>
<dbReference type="InterPro" id="IPR050706">
    <property type="entry name" value="Cyclic-di-GMP_PDE-like"/>
</dbReference>
<dbReference type="NCBIfam" id="TIGR00229">
    <property type="entry name" value="sensory_box"/>
    <property type="match status" value="1"/>
</dbReference>
<dbReference type="Gene3D" id="3.20.20.450">
    <property type="entry name" value="EAL domain"/>
    <property type="match status" value="1"/>
</dbReference>
<dbReference type="NCBIfam" id="TIGR00254">
    <property type="entry name" value="GGDEF"/>
    <property type="match status" value="1"/>
</dbReference>
<dbReference type="InterPro" id="IPR001633">
    <property type="entry name" value="EAL_dom"/>
</dbReference>
<dbReference type="Gene3D" id="3.30.70.270">
    <property type="match status" value="1"/>
</dbReference>
<dbReference type="InterPro" id="IPR000160">
    <property type="entry name" value="GGDEF_dom"/>
</dbReference>
<dbReference type="SUPFAM" id="SSF141868">
    <property type="entry name" value="EAL domain-like"/>
    <property type="match status" value="1"/>
</dbReference>
<proteinExistence type="predicted"/>
<dbReference type="Gene3D" id="3.40.50.2300">
    <property type="match status" value="1"/>
</dbReference>
<dbReference type="PANTHER" id="PTHR33121:SF23">
    <property type="entry name" value="CYCLIC DI-GMP PHOSPHODIESTERASE PDEB"/>
    <property type="match status" value="1"/>
</dbReference>
<dbReference type="InterPro" id="IPR000014">
    <property type="entry name" value="PAS"/>
</dbReference>
<evidence type="ECO:0000259" key="2">
    <source>
        <dbReference type="PROSITE" id="PS50887"/>
    </source>
</evidence>
<dbReference type="SMART" id="SM00052">
    <property type="entry name" value="EAL"/>
    <property type="match status" value="1"/>
</dbReference>
<dbReference type="InterPro" id="IPR035965">
    <property type="entry name" value="PAS-like_dom_sf"/>
</dbReference>
<dbReference type="SMART" id="SM00267">
    <property type="entry name" value="GGDEF"/>
    <property type="match status" value="1"/>
</dbReference>
<accession>A0AB38YE98</accession>
<dbReference type="CDD" id="cd01948">
    <property type="entry name" value="EAL"/>
    <property type="match status" value="1"/>
</dbReference>
<gene>
    <name evidence="3" type="ORF">NFC81_13450</name>
</gene>
<dbReference type="Pfam" id="PF00563">
    <property type="entry name" value="EAL"/>
    <property type="match status" value="1"/>
</dbReference>
<sequence>MSAEESNSINLIMLHRTQNEAEPLLSALRNHGQAARSHFVASAAELEKVTHEQVFDVACVHLAADTVDPTTAVSIIRDSGKDLPVIGLTDGYTPEQMARGLTMGLEDVVDTNQTEHLLHAIKRAFSQLSIRRQKRSLEHMLTESERRCQLLLNGSKDAIAYVHEGMHIYANDTYRELFGYDDMEELSCMPLVDLVSTTPPDALKSQLKKVSTGKTIRLDVEGEHESGERFKARLSVSPASYEGEPCIQITISKEHANNEELQARVRELASLDAQTQLYNRAYFDEAMADVINEVRRTHSKRSLAFLQVVGLAEHKQALGIAGTDLLLSYVADTLRKAFPDTELMARFSDDAFTIVCPTDHDSAQQKTERFLKAVANHLFEVDGQTVQVKLHAGISPITETTSSDTESITQAHEACMRAIKESKLVIVYRPGDKELAENTMASQLRSALESNKLRILFQPLMNLRQSSEENYEVLVRIIGDDEKLLAPHEFLEAANVADLACHLDRWVFRKTVIELARHRRGKGASTRAFVHLTAATVQDSTFLPWANKTLREAKLPGDSIVFQVSEHLAHSYLKQLKSFSKGLSVLHTKLAVGRFGHPEKGELLLRHVNVDFIKVDPSFVRELDNADNLNKLTELVSYIHQHEVASIVPHIESAAILASLWQAGVHYVQGHYLQQPASSMDFQFEEDE</sequence>
<dbReference type="InterPro" id="IPR013767">
    <property type="entry name" value="PAS_fold"/>
</dbReference>
<evidence type="ECO:0000313" key="3">
    <source>
        <dbReference type="EMBL" id="WLD57709.1"/>
    </source>
</evidence>